<gene>
    <name evidence="1" type="ORF">KQP88_12615</name>
</gene>
<evidence type="ECO:0000313" key="1">
    <source>
        <dbReference type="EMBL" id="QWU85628.1"/>
    </source>
</evidence>
<dbReference type="EMBL" id="CP076668">
    <property type="protein sequence ID" value="QWU85628.1"/>
    <property type="molecule type" value="Genomic_DNA"/>
</dbReference>
<name>A0ABX8HZI9_9PSED</name>
<dbReference type="Proteomes" id="UP000683401">
    <property type="component" value="Chromosome"/>
</dbReference>
<protein>
    <submittedName>
        <fullName evidence="1">Histidine phosphatase family protein</fullName>
    </submittedName>
</protein>
<dbReference type="InterPro" id="IPR013078">
    <property type="entry name" value="His_Pase_superF_clade-1"/>
</dbReference>
<dbReference type="Pfam" id="PF00300">
    <property type="entry name" value="His_Phos_1"/>
    <property type="match status" value="1"/>
</dbReference>
<proteinExistence type="predicted"/>
<reference evidence="2" key="1">
    <citation type="submission" date="2021-06" db="EMBL/GenBank/DDBJ databases">
        <title>Identification of Pseudomonas cichorii causing bacterial leaf black spot of flue-cured tobacco, a new disease in China.</title>
        <authorList>
            <person name="Lu C.-H."/>
        </authorList>
    </citation>
    <scope>NUCLEOTIDE SEQUENCE [LARGE SCALE GENOMIC DNA]</scope>
    <source>
        <strain evidence="2">LJ2</strain>
    </source>
</reference>
<accession>A0ABX8HZI9</accession>
<organism evidence="1 2">
    <name type="scientific">Pseudomonas lijiangensis</name>
    <dbReference type="NCBI Taxonomy" id="2995658"/>
    <lineage>
        <taxon>Bacteria</taxon>
        <taxon>Pseudomonadati</taxon>
        <taxon>Pseudomonadota</taxon>
        <taxon>Gammaproteobacteria</taxon>
        <taxon>Pseudomonadales</taxon>
        <taxon>Pseudomonadaceae</taxon>
        <taxon>Pseudomonas</taxon>
    </lineage>
</organism>
<dbReference type="CDD" id="cd07040">
    <property type="entry name" value="HP"/>
    <property type="match status" value="1"/>
</dbReference>
<keyword evidence="2" id="KW-1185">Reference proteome</keyword>
<sequence length="203" mass="21904">MESVATLLLLALLSAVFVWMLSATRIVDLGMDDNMSKSGLYGLWAKGDVVVMIRHAERCDRSHNACMDSSDGITVVGSQAAMKVGDGLQQLGLEKARIITSPLTRTRQTADLISGGSAQTQRWVEACDSGFKEALLAHKKPGENLVVITHSGCIDHFERKMGVSGGQRGSAYTQAFFVRVDGRHAPKMLGALGADYWDSMPGF</sequence>
<evidence type="ECO:0000313" key="2">
    <source>
        <dbReference type="Proteomes" id="UP000683401"/>
    </source>
</evidence>